<protein>
    <submittedName>
        <fullName evidence="1">Uncharacterized protein</fullName>
    </submittedName>
</protein>
<accession>A0A1G2F0G3</accession>
<reference evidence="1 2" key="1">
    <citation type="journal article" date="2016" name="Nat. Commun.">
        <title>Thousands of microbial genomes shed light on interconnected biogeochemical processes in an aquifer system.</title>
        <authorList>
            <person name="Anantharaman K."/>
            <person name="Brown C.T."/>
            <person name="Hug L.A."/>
            <person name="Sharon I."/>
            <person name="Castelle C.J."/>
            <person name="Probst A.J."/>
            <person name="Thomas B.C."/>
            <person name="Singh A."/>
            <person name="Wilkins M.J."/>
            <person name="Karaoz U."/>
            <person name="Brodie E.L."/>
            <person name="Williams K.H."/>
            <person name="Hubbard S.S."/>
            <person name="Banfield J.F."/>
        </authorList>
    </citation>
    <scope>NUCLEOTIDE SEQUENCE [LARGE SCALE GENOMIC DNA]</scope>
</reference>
<proteinExistence type="predicted"/>
<evidence type="ECO:0000313" key="2">
    <source>
        <dbReference type="Proteomes" id="UP000176787"/>
    </source>
</evidence>
<sequence length="99" mass="10156">MRAPRWFALAIPESSVTAVPSSVPAAIFPHTQCLDTAVAPRFCGPASKVQPLGGEATPDGDSEVPSHIAWAIRISPAVTVAGQSGERAVPLVCVDTPAP</sequence>
<dbReference type="EMBL" id="MHMS01000025">
    <property type="protein sequence ID" value="OGZ31535.1"/>
    <property type="molecule type" value="Genomic_DNA"/>
</dbReference>
<organism evidence="1 2">
    <name type="scientific">Candidatus Niyogibacteria bacterium RIFCSPLOWO2_12_FULL_41_13</name>
    <dbReference type="NCBI Taxonomy" id="1801726"/>
    <lineage>
        <taxon>Bacteria</taxon>
        <taxon>Candidatus Niyogiibacteriota</taxon>
    </lineage>
</organism>
<evidence type="ECO:0000313" key="1">
    <source>
        <dbReference type="EMBL" id="OGZ31535.1"/>
    </source>
</evidence>
<dbReference type="AlphaFoldDB" id="A0A1G2F0G3"/>
<comment type="caution">
    <text evidence="1">The sequence shown here is derived from an EMBL/GenBank/DDBJ whole genome shotgun (WGS) entry which is preliminary data.</text>
</comment>
<dbReference type="Proteomes" id="UP000176787">
    <property type="component" value="Unassembled WGS sequence"/>
</dbReference>
<name>A0A1G2F0G3_9BACT</name>
<gene>
    <name evidence="1" type="ORF">A3H02_02390</name>
</gene>